<accession>A0ABD4L4H5</accession>
<protein>
    <submittedName>
        <fullName evidence="1">Uncharacterized protein</fullName>
    </submittedName>
</protein>
<dbReference type="AlphaFoldDB" id="A0ABD4L4H5"/>
<reference evidence="1 2" key="1">
    <citation type="submission" date="2020-12" db="EMBL/GenBank/DDBJ databases">
        <title>Draft genome sequence of Halomonas pacifica strain CARE-V15.</title>
        <authorList>
            <person name="Vignesh N."/>
            <person name="Thabitha A."/>
            <person name="Saravanan R."/>
            <person name="Manigandan V."/>
        </authorList>
    </citation>
    <scope>NUCLEOTIDE SEQUENCE [LARGE SCALE GENOMIC DNA]</scope>
    <source>
        <strain evidence="1 2">CARE-V15</strain>
    </source>
</reference>
<organism evidence="1 2">
    <name type="scientific">Bisbaumannia pacifica</name>
    <dbReference type="NCBI Taxonomy" id="77098"/>
    <lineage>
        <taxon>Bacteria</taxon>
        <taxon>Pseudomonadati</taxon>
        <taxon>Pseudomonadota</taxon>
        <taxon>Gammaproteobacteria</taxon>
        <taxon>Oceanospirillales</taxon>
        <taxon>Halomonadaceae</taxon>
        <taxon>Bisbaumannia</taxon>
    </lineage>
</organism>
<dbReference type="RefSeq" id="WP_198058435.1">
    <property type="nucleotide sequence ID" value="NZ_JAEDAF010000019.1"/>
</dbReference>
<evidence type="ECO:0000313" key="1">
    <source>
        <dbReference type="EMBL" id="MBH8581654.1"/>
    </source>
</evidence>
<evidence type="ECO:0000313" key="2">
    <source>
        <dbReference type="Proteomes" id="UP000651738"/>
    </source>
</evidence>
<gene>
    <name evidence="1" type="ORF">I7V36_16255</name>
</gene>
<dbReference type="EMBL" id="JAEDAF010000019">
    <property type="protein sequence ID" value="MBH8581654.1"/>
    <property type="molecule type" value="Genomic_DNA"/>
</dbReference>
<name>A0ABD4L4H5_9GAMM</name>
<sequence>MGQQSSTFYLLELALAGDLRLITLPNSFSHPTRPIGEVIAYPHERRPIPAMQDLSTMTKMESNIRLVDGAGRQHDGKELAGEAAKWGGCYRP</sequence>
<proteinExistence type="predicted"/>
<comment type="caution">
    <text evidence="1">The sequence shown here is derived from an EMBL/GenBank/DDBJ whole genome shotgun (WGS) entry which is preliminary data.</text>
</comment>
<dbReference type="Proteomes" id="UP000651738">
    <property type="component" value="Unassembled WGS sequence"/>
</dbReference>